<dbReference type="InterPro" id="IPR002913">
    <property type="entry name" value="START_lipid-bd_dom"/>
</dbReference>
<gene>
    <name evidence="4" type="primary">LOC111017817</name>
</gene>
<evidence type="ECO:0000313" key="3">
    <source>
        <dbReference type="Proteomes" id="UP000504603"/>
    </source>
</evidence>
<dbReference type="GeneID" id="111017817"/>
<dbReference type="PANTHER" id="PTHR19308">
    <property type="entry name" value="PHOSPHATIDYLCHOLINE TRANSFER PROTEIN"/>
    <property type="match status" value="1"/>
</dbReference>
<dbReference type="KEGG" id="mcha:111017817"/>
<dbReference type="Proteomes" id="UP000504603">
    <property type="component" value="Unplaced"/>
</dbReference>
<dbReference type="AlphaFoldDB" id="A0A6J1D880"/>
<name>A0A6J1D880_MOMCH</name>
<dbReference type="Pfam" id="PF01852">
    <property type="entry name" value="START"/>
    <property type="match status" value="1"/>
</dbReference>
<dbReference type="CDD" id="cd08870">
    <property type="entry name" value="START_STARD2_7-like"/>
    <property type="match status" value="1"/>
</dbReference>
<protein>
    <submittedName>
        <fullName evidence="4">Phosphatidylcholine transfer protein-like</fullName>
    </submittedName>
</protein>
<accession>A0A6J1D880</accession>
<dbReference type="RefSeq" id="XP_022149386.1">
    <property type="nucleotide sequence ID" value="XM_022293694.1"/>
</dbReference>
<keyword evidence="1" id="KW-1133">Transmembrane helix</keyword>
<dbReference type="SUPFAM" id="SSF55961">
    <property type="entry name" value="Bet v1-like"/>
    <property type="match status" value="1"/>
</dbReference>
<evidence type="ECO:0000259" key="2">
    <source>
        <dbReference type="PROSITE" id="PS50848"/>
    </source>
</evidence>
<dbReference type="Gene3D" id="3.30.530.20">
    <property type="match status" value="1"/>
</dbReference>
<dbReference type="InterPro" id="IPR051213">
    <property type="entry name" value="START_lipid_transfer"/>
</dbReference>
<dbReference type="InterPro" id="IPR023393">
    <property type="entry name" value="START-like_dom_sf"/>
</dbReference>
<dbReference type="PROSITE" id="PS50848">
    <property type="entry name" value="START"/>
    <property type="match status" value="1"/>
</dbReference>
<keyword evidence="1" id="KW-0812">Transmembrane</keyword>
<dbReference type="GO" id="GO:0008289">
    <property type="term" value="F:lipid binding"/>
    <property type="evidence" value="ECO:0007669"/>
    <property type="project" value="InterPro"/>
</dbReference>
<dbReference type="PANTHER" id="PTHR19308:SF13">
    <property type="entry name" value="OS02G0468400 PROTEIN"/>
    <property type="match status" value="1"/>
</dbReference>
<keyword evidence="3" id="KW-1185">Reference proteome</keyword>
<reference evidence="4" key="1">
    <citation type="submission" date="2025-08" db="UniProtKB">
        <authorList>
            <consortium name="RefSeq"/>
        </authorList>
    </citation>
    <scope>IDENTIFICATION</scope>
    <source>
        <strain evidence="4">OHB3-1</strain>
    </source>
</reference>
<evidence type="ECO:0000256" key="1">
    <source>
        <dbReference type="SAM" id="Phobius"/>
    </source>
</evidence>
<organism evidence="3 4">
    <name type="scientific">Momordica charantia</name>
    <name type="common">Bitter gourd</name>
    <name type="synonym">Balsam pear</name>
    <dbReference type="NCBI Taxonomy" id="3673"/>
    <lineage>
        <taxon>Eukaryota</taxon>
        <taxon>Viridiplantae</taxon>
        <taxon>Streptophyta</taxon>
        <taxon>Embryophyta</taxon>
        <taxon>Tracheophyta</taxon>
        <taxon>Spermatophyta</taxon>
        <taxon>Magnoliopsida</taxon>
        <taxon>eudicotyledons</taxon>
        <taxon>Gunneridae</taxon>
        <taxon>Pentapetalae</taxon>
        <taxon>rosids</taxon>
        <taxon>fabids</taxon>
        <taxon>Cucurbitales</taxon>
        <taxon>Cucurbitaceae</taxon>
        <taxon>Momordiceae</taxon>
        <taxon>Momordica</taxon>
    </lineage>
</organism>
<keyword evidence="1" id="KW-0472">Membrane</keyword>
<dbReference type="GO" id="GO:0005737">
    <property type="term" value="C:cytoplasm"/>
    <property type="evidence" value="ECO:0007669"/>
    <property type="project" value="UniProtKB-ARBA"/>
</dbReference>
<feature type="transmembrane region" description="Helical" evidence="1">
    <location>
        <begin position="26"/>
        <end position="48"/>
    </location>
</feature>
<sequence>MAGNGIGIGIGILEGTSEDLWRGSFYGTWGTLLVLLFISICHLFSSLLSRFRTSPPLPLLADAHDASPSPPPQITEAISDTDLKSLLDNLDGKLNENEKWESVVEKSNNLLSYSAKCCKPKDGPLKYLSVTIFENCCPKLLRDFYMDSDFRKQWDNTILMHEQLQVDEISGIEVGRTLKKFPLLMPREYILSWRLWEGKDETFYCFTKECEHPSAPQQKKYVRVTFFRSGWRIRRVSGRNACEISMLHQEDAGLNVEMAKLAFAKGIWSFVCKMDKALRNYALTDKPLSSSLVTAVTLIKKVPDGIEDMNGMISKAVNTVRTESEFEAESCGQNSLGGRKFSKASKKQVAKGLLLLGGAICLSRGHSSLGAKVVMAYILTKLSKRANAPRGEIESRNCIT</sequence>
<evidence type="ECO:0000313" key="4">
    <source>
        <dbReference type="RefSeq" id="XP_022149386.1"/>
    </source>
</evidence>
<feature type="domain" description="START" evidence="2">
    <location>
        <begin position="96"/>
        <end position="283"/>
    </location>
</feature>
<dbReference type="OrthoDB" id="5403181at2759"/>
<proteinExistence type="predicted"/>